<gene>
    <name evidence="4" type="ORF">GCM10011578_071040</name>
</gene>
<dbReference type="PANTHER" id="PTHR30388">
    <property type="entry name" value="ALDEHYDE OXIDOREDUCTASE MOLYBDENUM COFACTOR ASSEMBLY PROTEIN"/>
    <property type="match status" value="1"/>
</dbReference>
<dbReference type="InterPro" id="IPR027051">
    <property type="entry name" value="XdhC_Rossmann_dom"/>
</dbReference>
<dbReference type="InterPro" id="IPR052698">
    <property type="entry name" value="MoCofactor_Util/Proc"/>
</dbReference>
<organism evidence="4 5">
    <name type="scientific">Streptomyces fuscichromogenes</name>
    <dbReference type="NCBI Taxonomy" id="1324013"/>
    <lineage>
        <taxon>Bacteria</taxon>
        <taxon>Bacillati</taxon>
        <taxon>Actinomycetota</taxon>
        <taxon>Actinomycetes</taxon>
        <taxon>Kitasatosporales</taxon>
        <taxon>Streptomycetaceae</taxon>
        <taxon>Streptomyces</taxon>
    </lineage>
</organism>
<dbReference type="Gene3D" id="3.40.50.720">
    <property type="entry name" value="NAD(P)-binding Rossmann-like Domain"/>
    <property type="match status" value="1"/>
</dbReference>
<feature type="region of interest" description="Disordered" evidence="1">
    <location>
        <begin position="359"/>
        <end position="385"/>
    </location>
</feature>
<evidence type="ECO:0000259" key="2">
    <source>
        <dbReference type="Pfam" id="PF02625"/>
    </source>
</evidence>
<protein>
    <recommendedName>
        <fullName evidence="6">XshC-Cox1-family protein</fullName>
    </recommendedName>
</protein>
<dbReference type="InterPro" id="IPR003777">
    <property type="entry name" value="XdhC_CoxI"/>
</dbReference>
<dbReference type="PANTHER" id="PTHR30388:SF4">
    <property type="entry name" value="MOLYBDENUM COFACTOR INSERTION CHAPERONE PAOD"/>
    <property type="match status" value="1"/>
</dbReference>
<evidence type="ECO:0000259" key="3">
    <source>
        <dbReference type="Pfam" id="PF13478"/>
    </source>
</evidence>
<feature type="domain" description="XdhC- CoxI" evidence="2">
    <location>
        <begin position="11"/>
        <end position="78"/>
    </location>
</feature>
<evidence type="ECO:0000256" key="1">
    <source>
        <dbReference type="SAM" id="MobiDB-lite"/>
    </source>
</evidence>
<evidence type="ECO:0000313" key="4">
    <source>
        <dbReference type="EMBL" id="GGN32416.1"/>
    </source>
</evidence>
<feature type="domain" description="XdhC- CoxI" evidence="2">
    <location>
        <begin position="119"/>
        <end position="182"/>
    </location>
</feature>
<accession>A0A917XKN6</accession>
<dbReference type="Pfam" id="PF13478">
    <property type="entry name" value="XdhC_C"/>
    <property type="match status" value="1"/>
</dbReference>
<sequence length="385" mass="40113">MLDVAEELNRWVADGRDFAVATVVAVGGSAPRQPGAALAVDSEGTAVGSVSGGCVEGAVYELCRQALADGETVLERFGYSDEDAFAVGLTCGGVIDILVTPVRAADPARPVVAAALAAAARGAAAALARIVTGPAELLGRALLVDADGSHEGGFGAHPELDRTVAAEAAAYLDAGRTGTLEIGEQGSRCGAPLTVLVESSVPPPRLIVFGAIDFASALVRVGKFLGYQVTVCDARPVFATRTRFPEADEIVVEWPHRYLERARVDGRTVLCVLTHDAKFDVPLLRLALRLPVAYVGAMGSRRTHLDRNERLREVGVTELELARLRSPIGLDLGARTPEETALSIAAEIVANRRGGSGVSLTGGHTPIHHDVTSSQAPARRIGSVA</sequence>
<keyword evidence="5" id="KW-1185">Reference proteome</keyword>
<dbReference type="AlphaFoldDB" id="A0A917XKN6"/>
<name>A0A917XKN6_9ACTN</name>
<reference evidence="4" key="2">
    <citation type="submission" date="2020-09" db="EMBL/GenBank/DDBJ databases">
        <authorList>
            <person name="Sun Q."/>
            <person name="Zhou Y."/>
        </authorList>
    </citation>
    <scope>NUCLEOTIDE SEQUENCE</scope>
    <source>
        <strain evidence="4">CGMCC 4.7110</strain>
    </source>
</reference>
<proteinExistence type="predicted"/>
<dbReference type="EMBL" id="BMML01000020">
    <property type="protein sequence ID" value="GGN32416.1"/>
    <property type="molecule type" value="Genomic_DNA"/>
</dbReference>
<dbReference type="Proteomes" id="UP000653411">
    <property type="component" value="Unassembled WGS sequence"/>
</dbReference>
<evidence type="ECO:0000313" key="5">
    <source>
        <dbReference type="Proteomes" id="UP000653411"/>
    </source>
</evidence>
<dbReference type="RefSeq" id="WP_189266983.1">
    <property type="nucleotide sequence ID" value="NZ_BMML01000020.1"/>
</dbReference>
<evidence type="ECO:0008006" key="6">
    <source>
        <dbReference type="Google" id="ProtNLM"/>
    </source>
</evidence>
<reference evidence="4" key="1">
    <citation type="journal article" date="2014" name="Int. J. Syst. Evol. Microbiol.">
        <title>Complete genome sequence of Corynebacterium casei LMG S-19264T (=DSM 44701T), isolated from a smear-ripened cheese.</title>
        <authorList>
            <consortium name="US DOE Joint Genome Institute (JGI-PGF)"/>
            <person name="Walter F."/>
            <person name="Albersmeier A."/>
            <person name="Kalinowski J."/>
            <person name="Ruckert C."/>
        </authorList>
    </citation>
    <scope>NUCLEOTIDE SEQUENCE</scope>
    <source>
        <strain evidence="4">CGMCC 4.7110</strain>
    </source>
</reference>
<feature type="domain" description="XdhC Rossmann" evidence="3">
    <location>
        <begin position="206"/>
        <end position="348"/>
    </location>
</feature>
<dbReference type="Pfam" id="PF02625">
    <property type="entry name" value="XdhC_CoxI"/>
    <property type="match status" value="2"/>
</dbReference>
<comment type="caution">
    <text evidence="4">The sequence shown here is derived from an EMBL/GenBank/DDBJ whole genome shotgun (WGS) entry which is preliminary data.</text>
</comment>